<dbReference type="PANTHER" id="PTHR46825:SF11">
    <property type="entry name" value="PENICILLIN-BINDING PROTEIN 4"/>
    <property type="match status" value="1"/>
</dbReference>
<dbReference type="EMBL" id="JAMQCR010000003">
    <property type="protein sequence ID" value="MCM2536113.1"/>
    <property type="molecule type" value="Genomic_DNA"/>
</dbReference>
<feature type="signal peptide" evidence="3">
    <location>
        <begin position="1"/>
        <end position="25"/>
    </location>
</feature>
<feature type="chain" id="PRO_5047096607" evidence="3">
    <location>
        <begin position="26"/>
        <end position="369"/>
    </location>
</feature>
<evidence type="ECO:0000313" key="5">
    <source>
        <dbReference type="EMBL" id="MCM2536113.1"/>
    </source>
</evidence>
<name>A0ABT0WIQ8_9BACI</name>
<keyword evidence="6" id="KW-1185">Reference proteome</keyword>
<feature type="domain" description="Beta-lactamase-related" evidence="4">
    <location>
        <begin position="59"/>
        <end position="350"/>
    </location>
</feature>
<evidence type="ECO:0000256" key="2">
    <source>
        <dbReference type="ARBA" id="ARBA00023136"/>
    </source>
</evidence>
<dbReference type="InterPro" id="IPR001466">
    <property type="entry name" value="Beta-lactam-related"/>
</dbReference>
<dbReference type="Pfam" id="PF00144">
    <property type="entry name" value="Beta-lactamase"/>
    <property type="match status" value="1"/>
</dbReference>
<evidence type="ECO:0000259" key="4">
    <source>
        <dbReference type="Pfam" id="PF00144"/>
    </source>
</evidence>
<comment type="subcellular location">
    <subcellularLocation>
        <location evidence="1">Membrane</location>
    </subcellularLocation>
</comment>
<protein>
    <submittedName>
        <fullName evidence="5">Beta-lactamase family protein</fullName>
    </submittedName>
</protein>
<accession>A0ABT0WIQ8</accession>
<dbReference type="InterPro" id="IPR012338">
    <property type="entry name" value="Beta-lactam/transpept-like"/>
</dbReference>
<keyword evidence="3" id="KW-0732">Signal</keyword>
<gene>
    <name evidence="5" type="ORF">NDK43_32290</name>
</gene>
<reference evidence="5 6" key="1">
    <citation type="submission" date="2022-06" db="EMBL/GenBank/DDBJ databases">
        <authorList>
            <person name="Jeon C.O."/>
        </authorList>
    </citation>
    <scope>NUCLEOTIDE SEQUENCE [LARGE SCALE GENOMIC DNA]</scope>
    <source>
        <strain evidence="5 6">KCTC 13943</strain>
    </source>
</reference>
<dbReference type="InterPro" id="IPR050491">
    <property type="entry name" value="AmpC-like"/>
</dbReference>
<organism evidence="5 6">
    <name type="scientific">Neobacillus pocheonensis</name>
    <dbReference type="NCBI Taxonomy" id="363869"/>
    <lineage>
        <taxon>Bacteria</taxon>
        <taxon>Bacillati</taxon>
        <taxon>Bacillota</taxon>
        <taxon>Bacilli</taxon>
        <taxon>Bacillales</taxon>
        <taxon>Bacillaceae</taxon>
        <taxon>Neobacillus</taxon>
    </lineage>
</organism>
<keyword evidence="2" id="KW-0472">Membrane</keyword>
<comment type="caution">
    <text evidence="5">The sequence shown here is derived from an EMBL/GenBank/DDBJ whole genome shotgun (WGS) entry which is preliminary data.</text>
</comment>
<evidence type="ECO:0000256" key="1">
    <source>
        <dbReference type="ARBA" id="ARBA00004370"/>
    </source>
</evidence>
<evidence type="ECO:0000256" key="3">
    <source>
        <dbReference type="SAM" id="SignalP"/>
    </source>
</evidence>
<dbReference type="SUPFAM" id="SSF56601">
    <property type="entry name" value="beta-lactamase/transpeptidase-like"/>
    <property type="match status" value="1"/>
</dbReference>
<proteinExistence type="predicted"/>
<dbReference type="Proteomes" id="UP001523262">
    <property type="component" value="Unassembled WGS sequence"/>
</dbReference>
<dbReference type="Gene3D" id="3.40.710.10">
    <property type="entry name" value="DD-peptidase/beta-lactamase superfamily"/>
    <property type="match status" value="1"/>
</dbReference>
<evidence type="ECO:0000313" key="6">
    <source>
        <dbReference type="Proteomes" id="UP001523262"/>
    </source>
</evidence>
<sequence length="369" mass="41735">MKIKNLLFYLFMAIISFGLSSSESAEALFTQEYFKPLHNVSAQYEDKSMIPASKEKHIRQKIRDYLISNHVSGSIAVVKNNKKLFSEGFGYSDVYNRSLNRPSTTYPIGSITKTIVATCILQLQERGKLTIQDPVSKYVPNLTNRNNVKIVHLLNHTSGIQSPIWHVEDKLPKDIIKKAGKRSSKFLAGSQWDYNDINYLVLGYIVEKVTGSNLHEYIEKNIFKKASMVTAGFITSQDPFPFTSNGYIKTAERLINSSHLNAYLLFGCGDIYATAYDLCLFDEALMSGKLISNQSLKEMLTPSSKSSYGLGVYHSGDRIYSRGVVGGWESLHVYFKDKTSVVLLLNVRDRERNIKKVATDIYRITTEKL</sequence>
<dbReference type="PANTHER" id="PTHR46825">
    <property type="entry name" value="D-ALANYL-D-ALANINE-CARBOXYPEPTIDASE/ENDOPEPTIDASE AMPH"/>
    <property type="match status" value="1"/>
</dbReference>